<feature type="domain" description="Spore protein YkvP/CgeB glycosyl transferase-like" evidence="1">
    <location>
        <begin position="186"/>
        <end position="332"/>
    </location>
</feature>
<accession>A0AAE3EXC0</accession>
<keyword evidence="3" id="KW-1185">Reference proteome</keyword>
<comment type="caution">
    <text evidence="2">The sequence shown here is derived from an EMBL/GenBank/DDBJ whole genome shotgun (WGS) entry which is preliminary data.</text>
</comment>
<evidence type="ECO:0000313" key="2">
    <source>
        <dbReference type="EMBL" id="MCG2462608.1"/>
    </source>
</evidence>
<dbReference type="Pfam" id="PF13524">
    <property type="entry name" value="Glyco_trans_1_2"/>
    <property type="match status" value="1"/>
</dbReference>
<dbReference type="AlphaFoldDB" id="A0AAE3EXC0"/>
<dbReference type="InterPro" id="IPR055259">
    <property type="entry name" value="YkvP/CgeB_Glyco_trans-like"/>
</dbReference>
<gene>
    <name evidence="2" type="ORF">K8352_17735</name>
</gene>
<name>A0AAE3EXC0_9FLAO</name>
<evidence type="ECO:0000313" key="3">
    <source>
        <dbReference type="Proteomes" id="UP001200642"/>
    </source>
</evidence>
<dbReference type="EMBL" id="JAIRBC010000037">
    <property type="protein sequence ID" value="MCG2462608.1"/>
    <property type="molecule type" value="Genomic_DNA"/>
</dbReference>
<reference evidence="2" key="1">
    <citation type="submission" date="2023-02" db="EMBL/GenBank/DDBJ databases">
        <title>Genome of Flavobacteriaceae gen. nov. sp. strain F89.</title>
        <authorList>
            <person name="Wang Y."/>
        </authorList>
    </citation>
    <scope>NUCLEOTIDE SEQUENCE</scope>
    <source>
        <strain evidence="2">F89</strain>
    </source>
</reference>
<sequence length="337" mass="39569">MKLLYIGQHTDGTTSRMRADQLGEILNAQTFDVIDTHVPFFKTQKLFRSLGFRYKMGPLVWNINSYVQQKLSTINYDLIWVDKGIFLDRKNTERLRKQTKRLVHFTPDMAFFENKSSLFNRSISLYDFLITTKSEERELYLKHIESDKLIMTTQGFDGKIHCNVTEFKDKRDAVSFVGLWESYRELVIQNLINKKIKVLLAGKGWHDFVKKNKRNPYLEYFGDGLFSHDYARFISSTKLSLGLMSKRFPELHTTRTFEIPACGTALLTERNTETSEFFTEDEVIFFNDIDDMICKIDYFLSHPNELENLSNRGLNKVIKDKYDYESILGDILRLVMA</sequence>
<protein>
    <submittedName>
        <fullName evidence="2">Glycosyltransferase</fullName>
    </submittedName>
</protein>
<organism evidence="2 3">
    <name type="scientific">Cerina litoralis</name>
    <dbReference type="NCBI Taxonomy" id="2874477"/>
    <lineage>
        <taxon>Bacteria</taxon>
        <taxon>Pseudomonadati</taxon>
        <taxon>Bacteroidota</taxon>
        <taxon>Flavobacteriia</taxon>
        <taxon>Flavobacteriales</taxon>
        <taxon>Flavobacteriaceae</taxon>
        <taxon>Cerina</taxon>
    </lineage>
</organism>
<dbReference type="SUPFAM" id="SSF53756">
    <property type="entry name" value="UDP-Glycosyltransferase/glycogen phosphorylase"/>
    <property type="match status" value="1"/>
</dbReference>
<dbReference type="Proteomes" id="UP001200642">
    <property type="component" value="Unassembled WGS sequence"/>
</dbReference>
<dbReference type="RefSeq" id="WP_317903743.1">
    <property type="nucleotide sequence ID" value="NZ_JAIRBC010000037.1"/>
</dbReference>
<proteinExistence type="predicted"/>
<evidence type="ECO:0000259" key="1">
    <source>
        <dbReference type="Pfam" id="PF13524"/>
    </source>
</evidence>